<reference evidence="1" key="1">
    <citation type="submission" date="2023-08" db="EMBL/GenBank/DDBJ databases">
        <authorList>
            <person name="Audoor S."/>
            <person name="Bilcke G."/>
        </authorList>
    </citation>
    <scope>NUCLEOTIDE SEQUENCE</scope>
</reference>
<accession>A0AAD2JH78</accession>
<keyword evidence="2" id="KW-1185">Reference proteome</keyword>
<sequence>MVARCKEGPINTYTTAKIELESDSKPQLVTLENMPRRVQFSGEHKIHEIPHIDDLSDEEIEQVWMSPDDFKDIRRECQKIIMIIEHDSSLLEGMGIELRGLEHHMVKQRKHIEGIQELLYDTVDRLMCFHDETSMDVGDMLAEMCQKISSRSEALARQIGIQDEEIAKKL</sequence>
<evidence type="ECO:0000313" key="2">
    <source>
        <dbReference type="Proteomes" id="UP001295423"/>
    </source>
</evidence>
<proteinExistence type="predicted"/>
<name>A0AAD2JH78_9STRA</name>
<protein>
    <submittedName>
        <fullName evidence="1">Uncharacterized protein</fullName>
    </submittedName>
</protein>
<gene>
    <name evidence="1" type="ORF">CYCCA115_LOCUS11956</name>
</gene>
<dbReference type="EMBL" id="CAKOGP040001758">
    <property type="protein sequence ID" value="CAJ1949161.1"/>
    <property type="molecule type" value="Genomic_DNA"/>
</dbReference>
<dbReference type="Proteomes" id="UP001295423">
    <property type="component" value="Unassembled WGS sequence"/>
</dbReference>
<organism evidence="1 2">
    <name type="scientific">Cylindrotheca closterium</name>
    <dbReference type="NCBI Taxonomy" id="2856"/>
    <lineage>
        <taxon>Eukaryota</taxon>
        <taxon>Sar</taxon>
        <taxon>Stramenopiles</taxon>
        <taxon>Ochrophyta</taxon>
        <taxon>Bacillariophyta</taxon>
        <taxon>Bacillariophyceae</taxon>
        <taxon>Bacillariophycidae</taxon>
        <taxon>Bacillariales</taxon>
        <taxon>Bacillariaceae</taxon>
        <taxon>Cylindrotheca</taxon>
    </lineage>
</organism>
<evidence type="ECO:0000313" key="1">
    <source>
        <dbReference type="EMBL" id="CAJ1949161.1"/>
    </source>
</evidence>
<comment type="caution">
    <text evidence="1">The sequence shown here is derived from an EMBL/GenBank/DDBJ whole genome shotgun (WGS) entry which is preliminary data.</text>
</comment>
<dbReference type="AlphaFoldDB" id="A0AAD2JH78"/>